<dbReference type="OrthoDB" id="7306245at2"/>
<keyword evidence="2" id="KW-0812">Transmembrane</keyword>
<feature type="compositionally biased region" description="Basic and acidic residues" evidence="1">
    <location>
        <begin position="49"/>
        <end position="75"/>
    </location>
</feature>
<dbReference type="AlphaFoldDB" id="A0A418SD48"/>
<keyword evidence="3" id="KW-0614">Plasmid</keyword>
<proteinExistence type="predicted"/>
<gene>
    <name evidence="3" type="ORF">PSAL_036590</name>
</gene>
<keyword evidence="2" id="KW-1133">Transmembrane helix</keyword>
<evidence type="ECO:0000256" key="1">
    <source>
        <dbReference type="SAM" id="MobiDB-lite"/>
    </source>
</evidence>
<name>A0A418SD48_9RHOB</name>
<keyword evidence="4" id="KW-1185">Reference proteome</keyword>
<sequence length="106" mass="10880">MSTKAKDEPRNAAQLREQIDRGGAADKVAFSDPAAAPLGTDDEAAGHPPSREQVAHAARAETGRADPAEEKKDQADLLQGSGPGKGTLIALCLAVAAIVVVMVILI</sequence>
<feature type="region of interest" description="Disordered" evidence="1">
    <location>
        <begin position="1"/>
        <end position="81"/>
    </location>
</feature>
<dbReference type="EMBL" id="CP060437">
    <property type="protein sequence ID" value="QPM92395.1"/>
    <property type="molecule type" value="Genomic_DNA"/>
</dbReference>
<dbReference type="RefSeq" id="WP_119840433.1">
    <property type="nucleotide sequence ID" value="NZ_CP060437.1"/>
</dbReference>
<dbReference type="KEGG" id="palw:PSAL_036590"/>
<geneLocation type="plasmid" evidence="3 4">
    <name>p202</name>
</geneLocation>
<reference evidence="3 4" key="1">
    <citation type="submission" date="2020-08" db="EMBL/GenBank/DDBJ databases">
        <title>Genome sequence of Rhodobacteraceae bacterium Lw-13e.</title>
        <authorList>
            <person name="Poehlein A."/>
            <person name="Wolter L."/>
            <person name="Daniel R."/>
            <person name="Brinkhoff T."/>
        </authorList>
    </citation>
    <scope>NUCLEOTIDE SEQUENCE [LARGE SCALE GENOMIC DNA]</scope>
    <source>
        <strain evidence="3 4">Lw-13e</strain>
        <plasmid evidence="3 4">p202</plasmid>
    </source>
</reference>
<feature type="transmembrane region" description="Helical" evidence="2">
    <location>
        <begin position="86"/>
        <end position="105"/>
    </location>
</feature>
<organism evidence="3 4">
    <name type="scientific">Pseudooceanicola algae</name>
    <dbReference type="NCBI Taxonomy" id="1537215"/>
    <lineage>
        <taxon>Bacteria</taxon>
        <taxon>Pseudomonadati</taxon>
        <taxon>Pseudomonadota</taxon>
        <taxon>Alphaproteobacteria</taxon>
        <taxon>Rhodobacterales</taxon>
        <taxon>Paracoccaceae</taxon>
        <taxon>Pseudooceanicola</taxon>
    </lineage>
</organism>
<feature type="compositionally biased region" description="Basic and acidic residues" evidence="1">
    <location>
        <begin position="1"/>
        <end position="10"/>
    </location>
</feature>
<protein>
    <submittedName>
        <fullName evidence="3">Uncharacterized protein</fullName>
    </submittedName>
</protein>
<accession>A0A418SD48</accession>
<evidence type="ECO:0000313" key="3">
    <source>
        <dbReference type="EMBL" id="QPM92395.1"/>
    </source>
</evidence>
<dbReference type="Proteomes" id="UP000283786">
    <property type="component" value="Plasmid p202"/>
</dbReference>
<keyword evidence="2" id="KW-0472">Membrane</keyword>
<evidence type="ECO:0000256" key="2">
    <source>
        <dbReference type="SAM" id="Phobius"/>
    </source>
</evidence>
<evidence type="ECO:0000313" key="4">
    <source>
        <dbReference type="Proteomes" id="UP000283786"/>
    </source>
</evidence>